<protein>
    <submittedName>
        <fullName evidence="1">Uncharacterized protein</fullName>
    </submittedName>
</protein>
<accession>A0AC60Q822</accession>
<reference evidence="1 2" key="1">
    <citation type="journal article" date="2020" name="Cell">
        <title>Large-Scale Comparative Analyses of Tick Genomes Elucidate Their Genetic Diversity and Vector Capacities.</title>
        <authorList>
            <consortium name="Tick Genome and Microbiome Consortium (TIGMIC)"/>
            <person name="Jia N."/>
            <person name="Wang J."/>
            <person name="Shi W."/>
            <person name="Du L."/>
            <person name="Sun Y."/>
            <person name="Zhan W."/>
            <person name="Jiang J.F."/>
            <person name="Wang Q."/>
            <person name="Zhang B."/>
            <person name="Ji P."/>
            <person name="Bell-Sakyi L."/>
            <person name="Cui X.M."/>
            <person name="Yuan T.T."/>
            <person name="Jiang B.G."/>
            <person name="Yang W.F."/>
            <person name="Lam T.T."/>
            <person name="Chang Q.C."/>
            <person name="Ding S.J."/>
            <person name="Wang X.J."/>
            <person name="Zhu J.G."/>
            <person name="Ruan X.D."/>
            <person name="Zhao L."/>
            <person name="Wei J.T."/>
            <person name="Ye R.Z."/>
            <person name="Que T.C."/>
            <person name="Du C.H."/>
            <person name="Zhou Y.H."/>
            <person name="Cheng J.X."/>
            <person name="Dai P.F."/>
            <person name="Guo W.B."/>
            <person name="Han X.H."/>
            <person name="Huang E.J."/>
            <person name="Li L.F."/>
            <person name="Wei W."/>
            <person name="Gao Y.C."/>
            <person name="Liu J.Z."/>
            <person name="Shao H.Z."/>
            <person name="Wang X."/>
            <person name="Wang C.C."/>
            <person name="Yang T.C."/>
            <person name="Huo Q.B."/>
            <person name="Li W."/>
            <person name="Chen H.Y."/>
            <person name="Chen S.E."/>
            <person name="Zhou L.G."/>
            <person name="Ni X.B."/>
            <person name="Tian J.H."/>
            <person name="Sheng Y."/>
            <person name="Liu T."/>
            <person name="Pan Y.S."/>
            <person name="Xia L.Y."/>
            <person name="Li J."/>
            <person name="Zhao F."/>
            <person name="Cao W.C."/>
        </authorList>
    </citation>
    <scope>NUCLEOTIDE SEQUENCE [LARGE SCALE GENOMIC DNA]</scope>
    <source>
        <strain evidence="1">Iper-2018</strain>
    </source>
</reference>
<comment type="caution">
    <text evidence="1">The sequence shown here is derived from an EMBL/GenBank/DDBJ whole genome shotgun (WGS) entry which is preliminary data.</text>
</comment>
<keyword evidence="2" id="KW-1185">Reference proteome</keyword>
<dbReference type="Proteomes" id="UP000805193">
    <property type="component" value="Unassembled WGS sequence"/>
</dbReference>
<organism evidence="1 2">
    <name type="scientific">Ixodes persulcatus</name>
    <name type="common">Taiga tick</name>
    <dbReference type="NCBI Taxonomy" id="34615"/>
    <lineage>
        <taxon>Eukaryota</taxon>
        <taxon>Metazoa</taxon>
        <taxon>Ecdysozoa</taxon>
        <taxon>Arthropoda</taxon>
        <taxon>Chelicerata</taxon>
        <taxon>Arachnida</taxon>
        <taxon>Acari</taxon>
        <taxon>Parasitiformes</taxon>
        <taxon>Ixodida</taxon>
        <taxon>Ixodoidea</taxon>
        <taxon>Ixodidae</taxon>
        <taxon>Ixodinae</taxon>
        <taxon>Ixodes</taxon>
    </lineage>
</organism>
<evidence type="ECO:0000313" key="1">
    <source>
        <dbReference type="EMBL" id="KAG0429873.1"/>
    </source>
</evidence>
<sequence length="173" mass="19488">MLAILFATVTNERSVGQPNFHRIVDTNTADFAVQSALPVLQQMIHPTRTSPFLSLALSTLPPVLVACSPSLDVAVPFPTLPRKLETAASGGVFYQPRFEAHKHFDGEQEEGFVWEQLLASLRDSRQEEQKRQRRTPSVTAPEGQNSRSEARRLQDKENNDREDKDANTREQYA</sequence>
<name>A0AC60Q822_IXOPE</name>
<evidence type="ECO:0000313" key="2">
    <source>
        <dbReference type="Proteomes" id="UP000805193"/>
    </source>
</evidence>
<gene>
    <name evidence="1" type="ORF">HPB47_023186</name>
</gene>
<dbReference type="EMBL" id="JABSTQ010009372">
    <property type="protein sequence ID" value="KAG0429873.1"/>
    <property type="molecule type" value="Genomic_DNA"/>
</dbReference>
<proteinExistence type="predicted"/>